<sequence>MTILFCFSLSVVSLSVVEDQFDGRKQKNNLSFDYAQDDHSFLFSLSVVSLSVAEDQFDGRKQK</sequence>
<accession>A0ABP7QEC2</accession>
<proteinExistence type="predicted"/>
<dbReference type="EMBL" id="BAABAK010000019">
    <property type="protein sequence ID" value="GAA3980994.1"/>
    <property type="molecule type" value="Genomic_DNA"/>
</dbReference>
<dbReference type="Proteomes" id="UP001501081">
    <property type="component" value="Unassembled WGS sequence"/>
</dbReference>
<keyword evidence="2" id="KW-1185">Reference proteome</keyword>
<reference evidence="2" key="1">
    <citation type="journal article" date="2019" name="Int. J. Syst. Evol. Microbiol.">
        <title>The Global Catalogue of Microorganisms (GCM) 10K type strain sequencing project: providing services to taxonomists for standard genome sequencing and annotation.</title>
        <authorList>
            <consortium name="The Broad Institute Genomics Platform"/>
            <consortium name="The Broad Institute Genome Sequencing Center for Infectious Disease"/>
            <person name="Wu L."/>
            <person name="Ma J."/>
        </authorList>
    </citation>
    <scope>NUCLEOTIDE SEQUENCE [LARGE SCALE GENOMIC DNA]</scope>
    <source>
        <strain evidence="2">JCM 17338</strain>
    </source>
</reference>
<name>A0ABP7QEC2_9SPHI</name>
<comment type="caution">
    <text evidence="1">The sequence shown here is derived from an EMBL/GenBank/DDBJ whole genome shotgun (WGS) entry which is preliminary data.</text>
</comment>
<evidence type="ECO:0000313" key="2">
    <source>
        <dbReference type="Proteomes" id="UP001501081"/>
    </source>
</evidence>
<organism evidence="1 2">
    <name type="scientific">Pedobacter ginsengiterrae</name>
    <dbReference type="NCBI Taxonomy" id="871696"/>
    <lineage>
        <taxon>Bacteria</taxon>
        <taxon>Pseudomonadati</taxon>
        <taxon>Bacteroidota</taxon>
        <taxon>Sphingobacteriia</taxon>
        <taxon>Sphingobacteriales</taxon>
        <taxon>Sphingobacteriaceae</taxon>
        <taxon>Pedobacter</taxon>
    </lineage>
</organism>
<evidence type="ECO:0000313" key="1">
    <source>
        <dbReference type="EMBL" id="GAA3980994.1"/>
    </source>
</evidence>
<gene>
    <name evidence="1" type="ORF">GCM10022246_36430</name>
</gene>
<protein>
    <submittedName>
        <fullName evidence="1">Uncharacterized protein</fullName>
    </submittedName>
</protein>